<organism evidence="2 3">
    <name type="scientific">Chondromyces crocatus</name>
    <dbReference type="NCBI Taxonomy" id="52"/>
    <lineage>
        <taxon>Bacteria</taxon>
        <taxon>Pseudomonadati</taxon>
        <taxon>Myxococcota</taxon>
        <taxon>Polyangia</taxon>
        <taxon>Polyangiales</taxon>
        <taxon>Polyangiaceae</taxon>
        <taxon>Chondromyces</taxon>
    </lineage>
</organism>
<accession>A0A0K1EMT1</accession>
<sequence>MATVDHSRKQILAKVVWYGTSGSGKTSSLQHIRETTSSPAERRKPLDTRAAGPEGVYEHYTLTVSEQRGYRTRLGIFTVPGAPRFAEARRVILEGVDAVVFVADARPDRQQANKAALDELRTHLDSYDVPLERLGFVVQCTFIDAPDALPVADVVTPLLADRADAAAIPVVGTVPVRGQGVLDTAHQVARQILKLVPPG</sequence>
<proteinExistence type="predicted"/>
<dbReference type="EMBL" id="CP012159">
    <property type="protein sequence ID" value="AKT42205.1"/>
    <property type="molecule type" value="Genomic_DNA"/>
</dbReference>
<name>A0A0K1EMT1_CHOCO</name>
<dbReference type="KEGG" id="ccro:CMC5_064280"/>
<protein>
    <recommendedName>
        <fullName evidence="4">Gliding-motility protein MglA</fullName>
    </recommendedName>
</protein>
<evidence type="ECO:0000313" key="2">
    <source>
        <dbReference type="EMBL" id="AKT42205.1"/>
    </source>
</evidence>
<dbReference type="Proteomes" id="UP000067626">
    <property type="component" value="Chromosome"/>
</dbReference>
<dbReference type="Gene3D" id="3.40.50.300">
    <property type="entry name" value="P-loop containing nucleotide triphosphate hydrolases"/>
    <property type="match status" value="1"/>
</dbReference>
<evidence type="ECO:0000313" key="3">
    <source>
        <dbReference type="Proteomes" id="UP000067626"/>
    </source>
</evidence>
<dbReference type="InterPro" id="IPR027417">
    <property type="entry name" value="P-loop_NTPase"/>
</dbReference>
<gene>
    <name evidence="2" type="ORF">CMC5_064280</name>
</gene>
<evidence type="ECO:0000256" key="1">
    <source>
        <dbReference type="SAM" id="MobiDB-lite"/>
    </source>
</evidence>
<evidence type="ECO:0008006" key="4">
    <source>
        <dbReference type="Google" id="ProtNLM"/>
    </source>
</evidence>
<feature type="compositionally biased region" description="Polar residues" evidence="1">
    <location>
        <begin position="23"/>
        <end position="39"/>
    </location>
</feature>
<feature type="region of interest" description="Disordered" evidence="1">
    <location>
        <begin position="22"/>
        <end position="47"/>
    </location>
</feature>
<dbReference type="CDD" id="cd00882">
    <property type="entry name" value="Ras_like_GTPase"/>
    <property type="match status" value="1"/>
</dbReference>
<dbReference type="PANTHER" id="PTHR42708">
    <property type="entry name" value="ATP/GTP-BINDING PROTEIN-RELATED"/>
    <property type="match status" value="1"/>
</dbReference>
<dbReference type="SUPFAM" id="SSF52540">
    <property type="entry name" value="P-loop containing nucleoside triphosphate hydrolases"/>
    <property type="match status" value="1"/>
</dbReference>
<dbReference type="AlphaFoldDB" id="A0A0K1EMT1"/>
<dbReference type="InterPro" id="IPR052705">
    <property type="entry name" value="Gliding_Motility_GTPase"/>
</dbReference>
<keyword evidence="3" id="KW-1185">Reference proteome</keyword>
<dbReference type="PANTHER" id="PTHR42708:SF1">
    <property type="entry name" value="GLIDING MOTILITY PROTEIN MGLA"/>
    <property type="match status" value="1"/>
</dbReference>
<reference evidence="2 3" key="1">
    <citation type="submission" date="2015-07" db="EMBL/GenBank/DDBJ databases">
        <title>Genome analysis of myxobacterium Chondromyces crocatus Cm c5 reveals a high potential for natural compound synthesis and the genetic basis for the loss of fruiting body formation.</title>
        <authorList>
            <person name="Zaburannyi N."/>
            <person name="Bunk B."/>
            <person name="Maier J."/>
            <person name="Overmann J."/>
            <person name="Mueller R."/>
        </authorList>
    </citation>
    <scope>NUCLEOTIDE SEQUENCE [LARGE SCALE GENOMIC DNA]</scope>
    <source>
        <strain evidence="2 3">Cm c5</strain>
    </source>
</reference>
<dbReference type="STRING" id="52.CMC5_064280"/>